<dbReference type="InterPro" id="IPR036236">
    <property type="entry name" value="Znf_C2H2_sf"/>
</dbReference>
<dbReference type="PANTHER" id="PTHR23057:SF0">
    <property type="entry name" value="JUXTAPOSED WITH ANOTHER ZINC FINGER PROTEIN 1"/>
    <property type="match status" value="1"/>
</dbReference>
<keyword evidence="3" id="KW-0863">Zinc-finger</keyword>
<dbReference type="AlphaFoldDB" id="A0A1C7N121"/>
<evidence type="ECO:0000256" key="1">
    <source>
        <dbReference type="ARBA" id="ARBA00022723"/>
    </source>
</evidence>
<comment type="caution">
    <text evidence="6">The sequence shown here is derived from an EMBL/GenBank/DDBJ whole genome shotgun (WGS) entry which is preliminary data.</text>
</comment>
<accession>A0A1C7N121</accession>
<dbReference type="InterPro" id="IPR013087">
    <property type="entry name" value="Znf_C2H2_type"/>
</dbReference>
<organism evidence="6 7">
    <name type="scientific">Choanephora cucurbitarum</name>
    <dbReference type="NCBI Taxonomy" id="101091"/>
    <lineage>
        <taxon>Eukaryota</taxon>
        <taxon>Fungi</taxon>
        <taxon>Fungi incertae sedis</taxon>
        <taxon>Mucoromycota</taxon>
        <taxon>Mucoromycotina</taxon>
        <taxon>Mucoromycetes</taxon>
        <taxon>Mucorales</taxon>
        <taxon>Mucorineae</taxon>
        <taxon>Choanephoraceae</taxon>
        <taxon>Choanephoroideae</taxon>
        <taxon>Choanephora</taxon>
    </lineage>
</organism>
<dbReference type="GO" id="GO:0005634">
    <property type="term" value="C:nucleus"/>
    <property type="evidence" value="ECO:0007669"/>
    <property type="project" value="TreeGrafter"/>
</dbReference>
<name>A0A1C7N121_9FUNG</name>
<keyword evidence="1" id="KW-0479">Metal-binding</keyword>
<feature type="domain" description="C2H2-type" evidence="5">
    <location>
        <begin position="96"/>
        <end position="119"/>
    </location>
</feature>
<dbReference type="GO" id="GO:0008270">
    <property type="term" value="F:zinc ion binding"/>
    <property type="evidence" value="ECO:0007669"/>
    <property type="project" value="UniProtKB-KW"/>
</dbReference>
<evidence type="ECO:0000256" key="2">
    <source>
        <dbReference type="ARBA" id="ARBA00022737"/>
    </source>
</evidence>
<reference evidence="6 7" key="1">
    <citation type="submission" date="2016-03" db="EMBL/GenBank/DDBJ databases">
        <title>Choanephora cucurbitarum.</title>
        <authorList>
            <person name="Min B."/>
            <person name="Park H."/>
            <person name="Park J.-H."/>
            <person name="Shin H.-D."/>
            <person name="Choi I.-G."/>
        </authorList>
    </citation>
    <scope>NUCLEOTIDE SEQUENCE [LARGE SCALE GENOMIC DNA]</scope>
    <source>
        <strain evidence="6 7">KUS-F28377</strain>
    </source>
</reference>
<proteinExistence type="predicted"/>
<keyword evidence="7" id="KW-1185">Reference proteome</keyword>
<evidence type="ECO:0000256" key="3">
    <source>
        <dbReference type="ARBA" id="ARBA00022771"/>
    </source>
</evidence>
<evidence type="ECO:0000313" key="6">
    <source>
        <dbReference type="EMBL" id="OBZ82376.1"/>
    </source>
</evidence>
<sequence length="154" mass="16322">MLIHIASKVDSNPEQLEYKLALEHYTRNHSAITTTQPATIASAVGSPPSPTPNQAMSLAEAAVAAAAAAAASATPSNATPSSEFDGYGNGFKPYGCDVPGCYTAFAASTDLFCHMKSCHPNLEGVDKPYRCALINCQKKYKNINGLQYHIKDAK</sequence>
<dbReference type="InterPro" id="IPR051580">
    <property type="entry name" value="ZnF-Chromatin_assoc"/>
</dbReference>
<dbReference type="SUPFAM" id="SSF57667">
    <property type="entry name" value="beta-beta-alpha zinc fingers"/>
    <property type="match status" value="1"/>
</dbReference>
<dbReference type="Proteomes" id="UP000093000">
    <property type="component" value="Unassembled WGS sequence"/>
</dbReference>
<gene>
    <name evidence="6" type="ORF">A0J61_09574</name>
</gene>
<keyword evidence="4" id="KW-0862">Zinc</keyword>
<dbReference type="InParanoid" id="A0A1C7N121"/>
<dbReference type="PANTHER" id="PTHR23057">
    <property type="entry name" value="JUXTAPOSED WITH ANOTHER ZINC FINGER PROTEIN 1"/>
    <property type="match status" value="1"/>
</dbReference>
<dbReference type="Gene3D" id="3.30.160.60">
    <property type="entry name" value="Classic Zinc Finger"/>
    <property type="match status" value="1"/>
</dbReference>
<keyword evidence="2" id="KW-0677">Repeat</keyword>
<evidence type="ECO:0000259" key="5">
    <source>
        <dbReference type="PROSITE" id="PS00028"/>
    </source>
</evidence>
<evidence type="ECO:0000313" key="7">
    <source>
        <dbReference type="Proteomes" id="UP000093000"/>
    </source>
</evidence>
<dbReference type="PROSITE" id="PS00028">
    <property type="entry name" value="ZINC_FINGER_C2H2_1"/>
    <property type="match status" value="1"/>
</dbReference>
<evidence type="ECO:0000256" key="4">
    <source>
        <dbReference type="ARBA" id="ARBA00022833"/>
    </source>
</evidence>
<feature type="non-terminal residue" evidence="6">
    <location>
        <position position="154"/>
    </location>
</feature>
<dbReference type="OrthoDB" id="3269380at2759"/>
<dbReference type="EMBL" id="LUGH01000882">
    <property type="protein sequence ID" value="OBZ82376.1"/>
    <property type="molecule type" value="Genomic_DNA"/>
</dbReference>
<protein>
    <recommendedName>
        <fullName evidence="5">C2H2-type domain-containing protein</fullName>
    </recommendedName>
</protein>
<dbReference type="STRING" id="101091.A0A1C7N121"/>